<proteinExistence type="predicted"/>
<protein>
    <submittedName>
        <fullName evidence="1">Uncharacterized protein</fullName>
    </submittedName>
</protein>
<gene>
    <name evidence="1" type="ORF">LPC04_17095</name>
</gene>
<accession>A0A9X2C071</accession>
<evidence type="ECO:0000313" key="2">
    <source>
        <dbReference type="Proteomes" id="UP001139353"/>
    </source>
</evidence>
<dbReference type="EMBL" id="JAJLJH010000004">
    <property type="protein sequence ID" value="MCK9687423.1"/>
    <property type="molecule type" value="Genomic_DNA"/>
</dbReference>
<reference evidence="1" key="1">
    <citation type="submission" date="2021-11" db="EMBL/GenBank/DDBJ databases">
        <title>BS-T2-15 a new species belonging to the Comamonadaceae family isolated from the soil of a French oak forest.</title>
        <authorList>
            <person name="Mieszkin S."/>
            <person name="Alain K."/>
        </authorList>
    </citation>
    <scope>NUCLEOTIDE SEQUENCE</scope>
    <source>
        <strain evidence="1">BS-T2-15</strain>
    </source>
</reference>
<dbReference type="Proteomes" id="UP001139353">
    <property type="component" value="Unassembled WGS sequence"/>
</dbReference>
<comment type="caution">
    <text evidence="1">The sequence shown here is derived from an EMBL/GenBank/DDBJ whole genome shotgun (WGS) entry which is preliminary data.</text>
</comment>
<dbReference type="AlphaFoldDB" id="A0A9X2C071"/>
<sequence>MWRGNFSELDRYSLWEEQVEAHKIYLIGGDDDEVATIVEHDADEVCKLACSYRGKEVSASASDFFEALCQIRLQLETEGLRLFCYGSSLNVYPSPMARDMGAGRKAYKMRDGRHASISDLVDIFSEGPDVIPASVSQQREFFEQWVASDRR</sequence>
<evidence type="ECO:0000313" key="1">
    <source>
        <dbReference type="EMBL" id="MCK9687423.1"/>
    </source>
</evidence>
<name>A0A9X2C071_9BURK</name>
<dbReference type="RefSeq" id="WP_275683462.1">
    <property type="nucleotide sequence ID" value="NZ_JAJLJH010000004.1"/>
</dbReference>
<organism evidence="1 2">
    <name type="scientific">Scleromatobacter humisilvae</name>
    <dbReference type="NCBI Taxonomy" id="2897159"/>
    <lineage>
        <taxon>Bacteria</taxon>
        <taxon>Pseudomonadati</taxon>
        <taxon>Pseudomonadota</taxon>
        <taxon>Betaproteobacteria</taxon>
        <taxon>Burkholderiales</taxon>
        <taxon>Sphaerotilaceae</taxon>
        <taxon>Scleromatobacter</taxon>
    </lineage>
</organism>
<keyword evidence="2" id="KW-1185">Reference proteome</keyword>